<dbReference type="Pfam" id="PF08241">
    <property type="entry name" value="Methyltransf_11"/>
    <property type="match status" value="1"/>
</dbReference>
<sequence>MAGMDTDPTLGRAVDFINKLKNEFNWQNLSGETIMDIGCGETFYCSQAIVHLFSDFKCLIVSDKSADLLRWRPPQSKLFENLQKNNIIKLLVADIENSVFFQDYIESVDKIVARNVLYQVNNKIQALRNIYTTLKPGGAAAILFWLDNPMGTWTNKILSTRKWSRYVDYSKPAPPSYFPSEFQEQSYRDEMQALGCREVYAVTRRKPCSYSSHEECQGQLLQIVDNIFSIPPERREECKEDCLRTFKQLVGCNNGGPITFNIIELFLHIVK</sequence>
<evidence type="ECO:0000313" key="3">
    <source>
        <dbReference type="Proteomes" id="UP000887116"/>
    </source>
</evidence>
<feature type="domain" description="Methyltransferase type 11" evidence="1">
    <location>
        <begin position="36"/>
        <end position="141"/>
    </location>
</feature>
<name>A0A8X6JK73_TRICU</name>
<dbReference type="EMBL" id="BMAO01028982">
    <property type="protein sequence ID" value="GFR28658.1"/>
    <property type="molecule type" value="Genomic_DNA"/>
</dbReference>
<comment type="caution">
    <text evidence="2">The sequence shown here is derived from an EMBL/GenBank/DDBJ whole genome shotgun (WGS) entry which is preliminary data.</text>
</comment>
<dbReference type="InterPro" id="IPR029063">
    <property type="entry name" value="SAM-dependent_MTases_sf"/>
</dbReference>
<dbReference type="Proteomes" id="UP000887116">
    <property type="component" value="Unassembled WGS sequence"/>
</dbReference>
<organism evidence="2 3">
    <name type="scientific">Trichonephila clavata</name>
    <name type="common">Joro spider</name>
    <name type="synonym">Nephila clavata</name>
    <dbReference type="NCBI Taxonomy" id="2740835"/>
    <lineage>
        <taxon>Eukaryota</taxon>
        <taxon>Metazoa</taxon>
        <taxon>Ecdysozoa</taxon>
        <taxon>Arthropoda</taxon>
        <taxon>Chelicerata</taxon>
        <taxon>Arachnida</taxon>
        <taxon>Araneae</taxon>
        <taxon>Araneomorphae</taxon>
        <taxon>Entelegynae</taxon>
        <taxon>Araneoidea</taxon>
        <taxon>Nephilidae</taxon>
        <taxon>Trichonephila</taxon>
    </lineage>
</organism>
<protein>
    <recommendedName>
        <fullName evidence="1">Methyltransferase type 11 domain-containing protein</fullName>
    </recommendedName>
</protein>
<dbReference type="Gene3D" id="3.40.50.150">
    <property type="entry name" value="Vaccinia Virus protein VP39"/>
    <property type="match status" value="1"/>
</dbReference>
<evidence type="ECO:0000313" key="2">
    <source>
        <dbReference type="EMBL" id="GFR28658.1"/>
    </source>
</evidence>
<dbReference type="OrthoDB" id="6482528at2759"/>
<dbReference type="InterPro" id="IPR013216">
    <property type="entry name" value="Methyltransf_11"/>
</dbReference>
<dbReference type="CDD" id="cd02440">
    <property type="entry name" value="AdoMet_MTases"/>
    <property type="match status" value="1"/>
</dbReference>
<dbReference type="SUPFAM" id="SSF53335">
    <property type="entry name" value="S-adenosyl-L-methionine-dependent methyltransferases"/>
    <property type="match status" value="1"/>
</dbReference>
<proteinExistence type="predicted"/>
<evidence type="ECO:0000259" key="1">
    <source>
        <dbReference type="Pfam" id="PF08241"/>
    </source>
</evidence>
<accession>A0A8X6JK73</accession>
<dbReference type="AlphaFoldDB" id="A0A8X6JK73"/>
<reference evidence="2" key="1">
    <citation type="submission" date="2020-07" db="EMBL/GenBank/DDBJ databases">
        <title>Multicomponent nature underlies the extraordinary mechanical properties of spider dragline silk.</title>
        <authorList>
            <person name="Kono N."/>
            <person name="Nakamura H."/>
            <person name="Mori M."/>
            <person name="Yoshida Y."/>
            <person name="Ohtoshi R."/>
            <person name="Malay A.D."/>
            <person name="Moran D.A.P."/>
            <person name="Tomita M."/>
            <person name="Numata K."/>
            <person name="Arakawa K."/>
        </authorList>
    </citation>
    <scope>NUCLEOTIDE SEQUENCE</scope>
</reference>
<keyword evidence="3" id="KW-1185">Reference proteome</keyword>
<gene>
    <name evidence="2" type="ORF">TNCT_598431</name>
</gene>